<dbReference type="AlphaFoldDB" id="A0AAQ3WYZ4"/>
<feature type="compositionally biased region" description="Pro residues" evidence="1">
    <location>
        <begin position="113"/>
        <end position="122"/>
    </location>
</feature>
<name>A0AAQ3WYZ4_PASNO</name>
<evidence type="ECO:0000313" key="3">
    <source>
        <dbReference type="Proteomes" id="UP001341281"/>
    </source>
</evidence>
<proteinExistence type="predicted"/>
<feature type="region of interest" description="Disordered" evidence="1">
    <location>
        <begin position="98"/>
        <end position="157"/>
    </location>
</feature>
<gene>
    <name evidence="2" type="ORF">U9M48_026399</name>
</gene>
<dbReference type="EMBL" id="CP144750">
    <property type="protein sequence ID" value="WVZ78739.1"/>
    <property type="molecule type" value="Genomic_DNA"/>
</dbReference>
<keyword evidence="3" id="KW-1185">Reference proteome</keyword>
<accession>A0AAQ3WYZ4</accession>
<organism evidence="2 3">
    <name type="scientific">Paspalum notatum var. saurae</name>
    <dbReference type="NCBI Taxonomy" id="547442"/>
    <lineage>
        <taxon>Eukaryota</taxon>
        <taxon>Viridiplantae</taxon>
        <taxon>Streptophyta</taxon>
        <taxon>Embryophyta</taxon>
        <taxon>Tracheophyta</taxon>
        <taxon>Spermatophyta</taxon>
        <taxon>Magnoliopsida</taxon>
        <taxon>Liliopsida</taxon>
        <taxon>Poales</taxon>
        <taxon>Poaceae</taxon>
        <taxon>PACMAD clade</taxon>
        <taxon>Panicoideae</taxon>
        <taxon>Andropogonodae</taxon>
        <taxon>Paspaleae</taxon>
        <taxon>Paspalinae</taxon>
        <taxon>Paspalum</taxon>
    </lineage>
</organism>
<dbReference type="EMBL" id="CP144750">
    <property type="protein sequence ID" value="WVZ78741.1"/>
    <property type="molecule type" value="Genomic_DNA"/>
</dbReference>
<sequence length="157" mass="18097">MVFNRFLSHSFKEIMFRGIYWIRCWVKLSTEDDKVWRWPHQVQCRKESRVEPSSRTFNLNLVAARLGLGRFAARTTSKSNKGLIYFVIAGAARAHRLHFTEPTHRGRRRTPSPSRPPSPPPWRARSKRHAADCSVPPPGPSLGIIAFRPSGRDKPQR</sequence>
<protein>
    <submittedName>
        <fullName evidence="2">Uncharacterized protein</fullName>
    </submittedName>
</protein>
<evidence type="ECO:0000256" key="1">
    <source>
        <dbReference type="SAM" id="MobiDB-lite"/>
    </source>
</evidence>
<evidence type="ECO:0000313" key="2">
    <source>
        <dbReference type="EMBL" id="WVZ78741.1"/>
    </source>
</evidence>
<reference evidence="2 3" key="1">
    <citation type="submission" date="2024-02" db="EMBL/GenBank/DDBJ databases">
        <title>High-quality chromosome-scale genome assembly of Pensacola bahiagrass (Paspalum notatum Flugge var. saurae).</title>
        <authorList>
            <person name="Vega J.M."/>
            <person name="Podio M."/>
            <person name="Orjuela J."/>
            <person name="Siena L.A."/>
            <person name="Pessino S.C."/>
            <person name="Combes M.C."/>
            <person name="Mariac C."/>
            <person name="Albertini E."/>
            <person name="Pupilli F."/>
            <person name="Ortiz J.P.A."/>
            <person name="Leblanc O."/>
        </authorList>
    </citation>
    <scope>NUCLEOTIDE SEQUENCE [LARGE SCALE GENOMIC DNA]</scope>
    <source>
        <strain evidence="2">R1</strain>
        <tissue evidence="2">Leaf</tissue>
    </source>
</reference>
<dbReference type="Proteomes" id="UP001341281">
    <property type="component" value="Chromosome 06"/>
</dbReference>